<protein>
    <recommendedName>
        <fullName evidence="4">Secreted protein</fullName>
    </recommendedName>
</protein>
<organism evidence="2 3">
    <name type="scientific">Coniella lustricola</name>
    <dbReference type="NCBI Taxonomy" id="2025994"/>
    <lineage>
        <taxon>Eukaryota</taxon>
        <taxon>Fungi</taxon>
        <taxon>Dikarya</taxon>
        <taxon>Ascomycota</taxon>
        <taxon>Pezizomycotina</taxon>
        <taxon>Sordariomycetes</taxon>
        <taxon>Sordariomycetidae</taxon>
        <taxon>Diaporthales</taxon>
        <taxon>Schizoparmaceae</taxon>
        <taxon>Coniella</taxon>
    </lineage>
</organism>
<accession>A0A2T2ZZX3</accession>
<keyword evidence="1" id="KW-0732">Signal</keyword>
<gene>
    <name evidence="2" type="ORF">BD289DRAFT_441040</name>
</gene>
<sequence length="80" mass="8916">MTMQIPWACLCHTWELVLGARLLAVGLGGRQEKDEEKKRVGRLASHASTWSCCMNDICSTKPSHASLMIQWCERKAEGIG</sequence>
<dbReference type="Proteomes" id="UP000241462">
    <property type="component" value="Unassembled WGS sequence"/>
</dbReference>
<feature type="signal peptide" evidence="1">
    <location>
        <begin position="1"/>
        <end position="19"/>
    </location>
</feature>
<dbReference type="InParanoid" id="A0A2T2ZZX3"/>
<evidence type="ECO:0000313" key="2">
    <source>
        <dbReference type="EMBL" id="PSR80286.1"/>
    </source>
</evidence>
<reference evidence="2 3" key="1">
    <citation type="journal article" date="2018" name="Mycol. Prog.">
        <title>Coniella lustricola, a new species from submerged detritus.</title>
        <authorList>
            <person name="Raudabaugh D.B."/>
            <person name="Iturriaga T."/>
            <person name="Carver A."/>
            <person name="Mondo S."/>
            <person name="Pangilinan J."/>
            <person name="Lipzen A."/>
            <person name="He G."/>
            <person name="Amirebrahimi M."/>
            <person name="Grigoriev I.V."/>
            <person name="Miller A.N."/>
        </authorList>
    </citation>
    <scope>NUCLEOTIDE SEQUENCE [LARGE SCALE GENOMIC DNA]</scope>
    <source>
        <strain evidence="2 3">B22-T-1</strain>
    </source>
</reference>
<evidence type="ECO:0008006" key="4">
    <source>
        <dbReference type="Google" id="ProtNLM"/>
    </source>
</evidence>
<dbReference type="AlphaFoldDB" id="A0A2T2ZZX3"/>
<keyword evidence="3" id="KW-1185">Reference proteome</keyword>
<dbReference type="EMBL" id="KZ678535">
    <property type="protein sequence ID" value="PSR80286.1"/>
    <property type="molecule type" value="Genomic_DNA"/>
</dbReference>
<feature type="chain" id="PRO_5015759867" description="Secreted protein" evidence="1">
    <location>
        <begin position="20"/>
        <end position="80"/>
    </location>
</feature>
<evidence type="ECO:0000313" key="3">
    <source>
        <dbReference type="Proteomes" id="UP000241462"/>
    </source>
</evidence>
<proteinExistence type="predicted"/>
<evidence type="ECO:0000256" key="1">
    <source>
        <dbReference type="SAM" id="SignalP"/>
    </source>
</evidence>
<name>A0A2T2ZZX3_9PEZI</name>